<sequence>MVSVRKIARSPIAWVFTALVVVGLGAALVLFQPWRLVTDTTVNEAVPTAGPPGGMPGIDTGEQPPRTLATGTFISHEHGTSGTVSVLRLADGSRVLRVEDLDTSDGPDLHVWLTDAPVLEGRAGWGVFDDGRHVDLGQLKGNKGRQNYAIPADADLAALTSVSIWCDRFNVSFGAAALRAV</sequence>
<dbReference type="STRING" id="1379680.GCA_001612615_00504"/>
<dbReference type="Pfam" id="PF10517">
    <property type="entry name" value="DM13"/>
    <property type="match status" value="1"/>
</dbReference>
<gene>
    <name evidence="3" type="ORF">SAMN04244553_0527</name>
</gene>
<evidence type="ECO:0000313" key="4">
    <source>
        <dbReference type="Proteomes" id="UP000219565"/>
    </source>
</evidence>
<feature type="transmembrane region" description="Helical" evidence="1">
    <location>
        <begin position="12"/>
        <end position="34"/>
    </location>
</feature>
<dbReference type="OrthoDB" id="4751481at2"/>
<keyword evidence="4" id="KW-1185">Reference proteome</keyword>
<evidence type="ECO:0000259" key="2">
    <source>
        <dbReference type="PROSITE" id="PS51549"/>
    </source>
</evidence>
<proteinExistence type="predicted"/>
<dbReference type="RefSeq" id="WP_097244494.1">
    <property type="nucleotide sequence ID" value="NZ_OBEG01000001.1"/>
</dbReference>
<organism evidence="3 4">
    <name type="scientific">Nocardia amikacinitolerans</name>
    <dbReference type="NCBI Taxonomy" id="756689"/>
    <lineage>
        <taxon>Bacteria</taxon>
        <taxon>Bacillati</taxon>
        <taxon>Actinomycetota</taxon>
        <taxon>Actinomycetes</taxon>
        <taxon>Mycobacteriales</taxon>
        <taxon>Nocardiaceae</taxon>
        <taxon>Nocardia</taxon>
    </lineage>
</organism>
<dbReference type="InterPro" id="IPR019545">
    <property type="entry name" value="DM13_domain"/>
</dbReference>
<dbReference type="EMBL" id="OBEG01000001">
    <property type="protein sequence ID" value="SNY75630.1"/>
    <property type="molecule type" value="Genomic_DNA"/>
</dbReference>
<accession>A0A285KSM3</accession>
<reference evidence="3 4" key="1">
    <citation type="submission" date="2017-09" db="EMBL/GenBank/DDBJ databases">
        <authorList>
            <person name="Ehlers B."/>
            <person name="Leendertz F.H."/>
        </authorList>
    </citation>
    <scope>NUCLEOTIDE SEQUENCE [LARGE SCALE GENOMIC DNA]</scope>
    <source>
        <strain evidence="3 4">DSM 45537</strain>
    </source>
</reference>
<dbReference type="Proteomes" id="UP000219565">
    <property type="component" value="Unassembled WGS sequence"/>
</dbReference>
<dbReference type="AlphaFoldDB" id="A0A285KSM3"/>
<keyword evidence="1" id="KW-0812">Transmembrane</keyword>
<dbReference type="PROSITE" id="PS51549">
    <property type="entry name" value="DM13"/>
    <property type="match status" value="1"/>
</dbReference>
<protein>
    <submittedName>
        <fullName evidence="3">Electron transfer DM13</fullName>
    </submittedName>
</protein>
<keyword evidence="1" id="KW-0472">Membrane</keyword>
<evidence type="ECO:0000313" key="3">
    <source>
        <dbReference type="EMBL" id="SNY75630.1"/>
    </source>
</evidence>
<keyword evidence="1" id="KW-1133">Transmembrane helix</keyword>
<feature type="domain" description="DM13" evidence="2">
    <location>
        <begin position="71"/>
        <end position="179"/>
    </location>
</feature>
<name>A0A285KSM3_9NOCA</name>
<evidence type="ECO:0000256" key="1">
    <source>
        <dbReference type="SAM" id="Phobius"/>
    </source>
</evidence>